<comment type="caution">
    <text evidence="2">The sequence shown here is derived from an EMBL/GenBank/DDBJ whole genome shotgun (WGS) entry which is preliminary data.</text>
</comment>
<dbReference type="AlphaFoldDB" id="A0A164NWL1"/>
<evidence type="ECO:0000313" key="3">
    <source>
        <dbReference type="Proteomes" id="UP000076858"/>
    </source>
</evidence>
<name>A0A164NWL1_9CRUS</name>
<keyword evidence="3" id="KW-1185">Reference proteome</keyword>
<proteinExistence type="predicted"/>
<feature type="region of interest" description="Disordered" evidence="1">
    <location>
        <begin position="1"/>
        <end position="39"/>
    </location>
</feature>
<organism evidence="2 3">
    <name type="scientific">Daphnia magna</name>
    <dbReference type="NCBI Taxonomy" id="35525"/>
    <lineage>
        <taxon>Eukaryota</taxon>
        <taxon>Metazoa</taxon>
        <taxon>Ecdysozoa</taxon>
        <taxon>Arthropoda</taxon>
        <taxon>Crustacea</taxon>
        <taxon>Branchiopoda</taxon>
        <taxon>Diplostraca</taxon>
        <taxon>Cladocera</taxon>
        <taxon>Anomopoda</taxon>
        <taxon>Daphniidae</taxon>
        <taxon>Daphnia</taxon>
    </lineage>
</organism>
<gene>
    <name evidence="2" type="ORF">APZ42_030288</name>
</gene>
<accession>A0A164NWL1</accession>
<reference evidence="2 3" key="1">
    <citation type="submission" date="2016-03" db="EMBL/GenBank/DDBJ databases">
        <title>EvidentialGene: Evidence-directed Construction of Genes on Genomes.</title>
        <authorList>
            <person name="Gilbert D.G."/>
            <person name="Choi J.-H."/>
            <person name="Mockaitis K."/>
            <person name="Colbourne J."/>
            <person name="Pfrender M."/>
        </authorList>
    </citation>
    <scope>NUCLEOTIDE SEQUENCE [LARGE SCALE GENOMIC DNA]</scope>
    <source>
        <strain evidence="2 3">Xinb3</strain>
        <tissue evidence="2">Complete organism</tissue>
    </source>
</reference>
<evidence type="ECO:0000256" key="1">
    <source>
        <dbReference type="SAM" id="MobiDB-lite"/>
    </source>
</evidence>
<dbReference type="EMBL" id="LRGB01002793">
    <property type="protein sequence ID" value="KZS06301.1"/>
    <property type="molecule type" value="Genomic_DNA"/>
</dbReference>
<evidence type="ECO:0000313" key="2">
    <source>
        <dbReference type="EMBL" id="KZS06301.1"/>
    </source>
</evidence>
<sequence>MTLFNSHAHSHNRRRDLTRAVGTRKPPTRSQRKPISGYP</sequence>
<dbReference type="Proteomes" id="UP000076858">
    <property type="component" value="Unassembled WGS sequence"/>
</dbReference>
<protein>
    <submittedName>
        <fullName evidence="2">Uncharacterized protein</fullName>
    </submittedName>
</protein>